<dbReference type="InterPro" id="IPR027417">
    <property type="entry name" value="P-loop_NTPase"/>
</dbReference>
<proteinExistence type="predicted"/>
<sequence length="221" mass="25112">MIGGANKSLLVTENDLKFRSPFGMILSGPTGSGKTTLLMKLLTNRDSMITPPPVSVLFCYGEFDNHVVQLQQEGITVCSGLPTDQMLRECEKPCLLILDDLLSLASERFLTDLFTKKSHHQNISVIFVTQNLYEKNIKVARNNSQYIIFTRTAHMLQIRTIAQQLFPRQLDYMLSAYKMASDAPYGYPLLDLHPATNPLLRLRTRIFPDDDDRTIYLPKTL</sequence>
<keyword evidence="4" id="KW-1185">Reference proteome</keyword>
<evidence type="ECO:0000313" key="3">
    <source>
        <dbReference type="EMBL" id="KAI1693110.1"/>
    </source>
</evidence>
<name>A0AAD4MK23_9BILA</name>
<evidence type="ECO:0000259" key="2">
    <source>
        <dbReference type="SMART" id="SM00382"/>
    </source>
</evidence>
<dbReference type="Gene3D" id="3.40.50.300">
    <property type="entry name" value="P-loop containing nucleotide triphosphate hydrolases"/>
    <property type="match status" value="1"/>
</dbReference>
<protein>
    <recommendedName>
        <fullName evidence="2">AAA+ ATPase domain-containing protein</fullName>
    </recommendedName>
</protein>
<dbReference type="Pfam" id="PF02456">
    <property type="entry name" value="Adeno_IVa2"/>
    <property type="match status" value="1"/>
</dbReference>
<dbReference type="InterPro" id="IPR003593">
    <property type="entry name" value="AAA+_ATPase"/>
</dbReference>
<dbReference type="InterPro" id="IPR003389">
    <property type="entry name" value="Adeno_IVa2"/>
</dbReference>
<comment type="caution">
    <text evidence="3">The sequence shown here is derived from an EMBL/GenBank/DDBJ whole genome shotgun (WGS) entry which is preliminary data.</text>
</comment>
<organism evidence="3 4">
    <name type="scientific">Ditylenchus destructor</name>
    <dbReference type="NCBI Taxonomy" id="166010"/>
    <lineage>
        <taxon>Eukaryota</taxon>
        <taxon>Metazoa</taxon>
        <taxon>Ecdysozoa</taxon>
        <taxon>Nematoda</taxon>
        <taxon>Chromadorea</taxon>
        <taxon>Rhabditida</taxon>
        <taxon>Tylenchina</taxon>
        <taxon>Tylenchomorpha</taxon>
        <taxon>Sphaerularioidea</taxon>
        <taxon>Anguinidae</taxon>
        <taxon>Anguininae</taxon>
        <taxon>Ditylenchus</taxon>
    </lineage>
</organism>
<dbReference type="Proteomes" id="UP001201812">
    <property type="component" value="Unassembled WGS sequence"/>
</dbReference>
<dbReference type="EMBL" id="JAKKPZ010000677">
    <property type="protein sequence ID" value="KAI1693110.1"/>
    <property type="molecule type" value="Genomic_DNA"/>
</dbReference>
<dbReference type="SUPFAM" id="SSF52540">
    <property type="entry name" value="P-loop containing nucleoside triphosphate hydrolases"/>
    <property type="match status" value="1"/>
</dbReference>
<dbReference type="GO" id="GO:0019073">
    <property type="term" value="P:viral DNA genome packaging"/>
    <property type="evidence" value="ECO:0007669"/>
    <property type="project" value="InterPro"/>
</dbReference>
<evidence type="ECO:0000313" key="4">
    <source>
        <dbReference type="Proteomes" id="UP001201812"/>
    </source>
</evidence>
<reference evidence="3" key="1">
    <citation type="submission" date="2022-01" db="EMBL/GenBank/DDBJ databases">
        <title>Genome Sequence Resource for Two Populations of Ditylenchus destructor, the Migratory Endoparasitic Phytonematode.</title>
        <authorList>
            <person name="Zhang H."/>
            <person name="Lin R."/>
            <person name="Xie B."/>
        </authorList>
    </citation>
    <scope>NUCLEOTIDE SEQUENCE</scope>
    <source>
        <strain evidence="3">BazhouSP</strain>
    </source>
</reference>
<dbReference type="AlphaFoldDB" id="A0AAD4MK23"/>
<feature type="domain" description="AAA+ ATPase" evidence="2">
    <location>
        <begin position="20"/>
        <end position="159"/>
    </location>
</feature>
<evidence type="ECO:0000256" key="1">
    <source>
        <dbReference type="ARBA" id="ARBA00022562"/>
    </source>
</evidence>
<dbReference type="SMART" id="SM00382">
    <property type="entry name" value="AAA"/>
    <property type="match status" value="1"/>
</dbReference>
<keyword evidence="1" id="KW-1048">Host nucleus</keyword>
<accession>A0AAD4MK23</accession>
<gene>
    <name evidence="3" type="ORF">DdX_20842</name>
</gene>